<sequence length="106" mass="12440">MEIAKKVTLKTVEKKDERIFEIFQRYLDELNDFEDELNSEIDTDDEANENSLQLQNPIKKPRKGRPKKTTRIKSAMEPPKSNKSQRHCKICRQAGHYSSTCTQNQK</sequence>
<feature type="compositionally biased region" description="Acidic residues" evidence="1">
    <location>
        <begin position="38"/>
        <end position="48"/>
    </location>
</feature>
<keyword evidence="3" id="KW-1185">Reference proteome</keyword>
<reference evidence="2 3" key="1">
    <citation type="submission" date="2015-10" db="EMBL/GenBank/DDBJ databases">
        <title>Genome analyses suggest a sexual origin of heterokaryosis in a supposedly ancient asexual fungus.</title>
        <authorList>
            <person name="Ropars J."/>
            <person name="Sedzielewska K."/>
            <person name="Noel J."/>
            <person name="Charron P."/>
            <person name="Farinelli L."/>
            <person name="Marton T."/>
            <person name="Kruger M."/>
            <person name="Pelin A."/>
            <person name="Brachmann A."/>
            <person name="Corradi N."/>
        </authorList>
    </citation>
    <scope>NUCLEOTIDE SEQUENCE [LARGE SCALE GENOMIC DNA]</scope>
    <source>
        <strain evidence="2 3">A4</strain>
    </source>
</reference>
<organism evidence="2 3">
    <name type="scientific">Rhizophagus irregularis</name>
    <dbReference type="NCBI Taxonomy" id="588596"/>
    <lineage>
        <taxon>Eukaryota</taxon>
        <taxon>Fungi</taxon>
        <taxon>Fungi incertae sedis</taxon>
        <taxon>Mucoromycota</taxon>
        <taxon>Glomeromycotina</taxon>
        <taxon>Glomeromycetes</taxon>
        <taxon>Glomerales</taxon>
        <taxon>Glomeraceae</taxon>
        <taxon>Rhizophagus</taxon>
    </lineage>
</organism>
<dbReference type="EMBL" id="LLXI01004634">
    <property type="protein sequence ID" value="PKY60820.1"/>
    <property type="molecule type" value="Genomic_DNA"/>
</dbReference>
<evidence type="ECO:0000313" key="2">
    <source>
        <dbReference type="EMBL" id="PKY60820.1"/>
    </source>
</evidence>
<evidence type="ECO:0000256" key="1">
    <source>
        <dbReference type="SAM" id="MobiDB-lite"/>
    </source>
</evidence>
<comment type="caution">
    <text evidence="2">The sequence shown here is derived from an EMBL/GenBank/DDBJ whole genome shotgun (WGS) entry which is preliminary data.</text>
</comment>
<feature type="region of interest" description="Disordered" evidence="1">
    <location>
        <begin position="38"/>
        <end position="87"/>
    </location>
</feature>
<gene>
    <name evidence="2" type="ORF">RhiirA4_484976</name>
</gene>
<dbReference type="AlphaFoldDB" id="A0A2I1HPK7"/>
<dbReference type="VEuPathDB" id="FungiDB:RhiirFUN_007867"/>
<accession>A0A2I1HPK7</accession>
<dbReference type="Proteomes" id="UP000234323">
    <property type="component" value="Unassembled WGS sequence"/>
</dbReference>
<protein>
    <recommendedName>
        <fullName evidence="4">CCHC-type domain-containing protein</fullName>
    </recommendedName>
</protein>
<evidence type="ECO:0000313" key="3">
    <source>
        <dbReference type="Proteomes" id="UP000234323"/>
    </source>
</evidence>
<feature type="compositionally biased region" description="Basic residues" evidence="1">
    <location>
        <begin position="59"/>
        <end position="71"/>
    </location>
</feature>
<proteinExistence type="predicted"/>
<evidence type="ECO:0008006" key="4">
    <source>
        <dbReference type="Google" id="ProtNLM"/>
    </source>
</evidence>
<name>A0A2I1HPK7_9GLOM</name>